<evidence type="ECO:0000256" key="3">
    <source>
        <dbReference type="RuleBase" id="RU367040"/>
    </source>
</evidence>
<keyword evidence="2" id="KW-0963">Cytoplasm</keyword>
<feature type="coiled-coil region" evidence="4">
    <location>
        <begin position="370"/>
        <end position="397"/>
    </location>
</feature>
<name>A0A0N1IPW0_PAPMA</name>
<comment type="subcellular location">
    <subcellularLocation>
        <location evidence="3">Cytoplasm</location>
        <location evidence="3">Cytoskeleton</location>
        <location evidence="3">Cilium axoneme</location>
    </subcellularLocation>
</comment>
<dbReference type="PRINTS" id="PR00511">
    <property type="entry name" value="TEKTIN"/>
</dbReference>
<dbReference type="STRING" id="76193.A0A0N1IPW0"/>
<dbReference type="Pfam" id="PF03148">
    <property type="entry name" value="Tektin"/>
    <property type="match status" value="1"/>
</dbReference>
<organism evidence="5 6">
    <name type="scientific">Papilio machaon</name>
    <name type="common">Old World swallowtail butterfly</name>
    <dbReference type="NCBI Taxonomy" id="76193"/>
    <lineage>
        <taxon>Eukaryota</taxon>
        <taxon>Metazoa</taxon>
        <taxon>Ecdysozoa</taxon>
        <taxon>Arthropoda</taxon>
        <taxon>Hexapoda</taxon>
        <taxon>Insecta</taxon>
        <taxon>Pterygota</taxon>
        <taxon>Neoptera</taxon>
        <taxon>Endopterygota</taxon>
        <taxon>Lepidoptera</taxon>
        <taxon>Glossata</taxon>
        <taxon>Ditrysia</taxon>
        <taxon>Papilionoidea</taxon>
        <taxon>Papilionidae</taxon>
        <taxon>Papilioninae</taxon>
        <taxon>Papilio</taxon>
    </lineage>
</organism>
<keyword evidence="3" id="KW-0966">Cell projection</keyword>
<keyword evidence="4" id="KW-0175">Coiled coil</keyword>
<keyword evidence="3" id="KW-0282">Flagellum</keyword>
<accession>A0A0N1IPW0</accession>
<keyword evidence="6" id="KW-1185">Reference proteome</keyword>
<comment type="similarity">
    <text evidence="1 3">Belongs to the tektin family.</text>
</comment>
<evidence type="ECO:0000313" key="6">
    <source>
        <dbReference type="Proteomes" id="UP000053240"/>
    </source>
</evidence>
<dbReference type="Proteomes" id="UP000053240">
    <property type="component" value="Unassembled WGS sequence"/>
</dbReference>
<evidence type="ECO:0000256" key="2">
    <source>
        <dbReference type="ARBA" id="ARBA00022490"/>
    </source>
</evidence>
<feature type="coiled-coil region" evidence="4">
    <location>
        <begin position="279"/>
        <end position="306"/>
    </location>
</feature>
<protein>
    <recommendedName>
        <fullName evidence="3">Tektin</fullName>
    </recommendedName>
</protein>
<dbReference type="InterPro" id="IPR048256">
    <property type="entry name" value="Tektin-like"/>
</dbReference>
<dbReference type="PANTHER" id="PTHR19960:SF7">
    <property type="entry name" value="TEKTIN"/>
    <property type="match status" value="1"/>
</dbReference>
<dbReference type="AlphaFoldDB" id="A0A0N1IPW0"/>
<evidence type="ECO:0000313" key="5">
    <source>
        <dbReference type="EMBL" id="KPJ16585.1"/>
    </source>
</evidence>
<dbReference type="GO" id="GO:0015630">
    <property type="term" value="C:microtubule cytoskeleton"/>
    <property type="evidence" value="ECO:0007669"/>
    <property type="project" value="UniProtKB-UniRule"/>
</dbReference>
<keyword evidence="3" id="KW-0969">Cilium</keyword>
<reference evidence="5 6" key="1">
    <citation type="journal article" date="2015" name="Nat. Commun.">
        <title>Outbred genome sequencing and CRISPR/Cas9 gene editing in butterflies.</title>
        <authorList>
            <person name="Li X."/>
            <person name="Fan D."/>
            <person name="Zhang W."/>
            <person name="Liu G."/>
            <person name="Zhang L."/>
            <person name="Zhao L."/>
            <person name="Fang X."/>
            <person name="Chen L."/>
            <person name="Dong Y."/>
            <person name="Chen Y."/>
            <person name="Ding Y."/>
            <person name="Zhao R."/>
            <person name="Feng M."/>
            <person name="Zhu Y."/>
            <person name="Feng Y."/>
            <person name="Jiang X."/>
            <person name="Zhu D."/>
            <person name="Xiang H."/>
            <person name="Feng X."/>
            <person name="Li S."/>
            <person name="Wang J."/>
            <person name="Zhang G."/>
            <person name="Kronforst M.R."/>
            <person name="Wang W."/>
        </authorList>
    </citation>
    <scope>NUCLEOTIDE SEQUENCE [LARGE SCALE GENOMIC DNA]</scope>
    <source>
        <strain evidence="5">Ya'a_city_454_Pm</strain>
        <tissue evidence="5">Whole body</tissue>
    </source>
</reference>
<dbReference type="GO" id="GO:0005634">
    <property type="term" value="C:nucleus"/>
    <property type="evidence" value="ECO:0007669"/>
    <property type="project" value="TreeGrafter"/>
</dbReference>
<evidence type="ECO:0000256" key="1">
    <source>
        <dbReference type="ARBA" id="ARBA00007209"/>
    </source>
</evidence>
<dbReference type="EMBL" id="KQ460210">
    <property type="protein sequence ID" value="KPJ16585.1"/>
    <property type="molecule type" value="Genomic_DNA"/>
</dbReference>
<evidence type="ECO:0000256" key="4">
    <source>
        <dbReference type="SAM" id="Coils"/>
    </source>
</evidence>
<dbReference type="GO" id="GO:0060271">
    <property type="term" value="P:cilium assembly"/>
    <property type="evidence" value="ECO:0007669"/>
    <property type="project" value="UniProtKB-UniRule"/>
</dbReference>
<proteinExistence type="inferred from homology"/>
<dbReference type="GO" id="GO:0060294">
    <property type="term" value="P:cilium movement involved in cell motility"/>
    <property type="evidence" value="ECO:0007669"/>
    <property type="project" value="UniProtKB-UniRule"/>
</dbReference>
<dbReference type="InterPro" id="IPR000435">
    <property type="entry name" value="Tektins"/>
</dbReference>
<dbReference type="PANTHER" id="PTHR19960">
    <property type="entry name" value="TEKTIN"/>
    <property type="match status" value="1"/>
</dbReference>
<dbReference type="GO" id="GO:0005930">
    <property type="term" value="C:axoneme"/>
    <property type="evidence" value="ECO:0007669"/>
    <property type="project" value="UniProtKB-SubCell"/>
</dbReference>
<dbReference type="InParanoid" id="A0A0N1IPW0"/>
<gene>
    <name evidence="5" type="ORF">RR48_02343</name>
</gene>
<sequence>MNSSIPVFEKPHPKITVLDWTRNIQRLQNEARVRRFESYELRQRANQLRNETSVTTYWDNYMNNELLRDRIFEVQSWREKQRFTRECVRDEVRALREEKNSTELLLEYLQVPLMVVSQCLTNRDQRVPPELTTDQLGEELRKELHIIENSKRVLTDVCHMGWEKIKELQNVFCRLDREIQNKDETLQLEYNVKDLNRECSNISYQLDPTRIPAESMSEESYVNCIENTIKIANQLMTESKELRETMYKSREQAKNQMYAQSQEVEMFMRRRVYDIQRARNEMEWQKTKLETNLQKVDREIECLRAAVADKINPTKLVETRLEMRTRRPVLERVQDKPMRGLIEEYERIHTSSSLLEKKLEDALATYHGMYNHYQRVIKDLENKNQALETDRQLIEIRKPLHGPNETEFKRNIGYCHLADELVPE</sequence>